<reference evidence="2" key="1">
    <citation type="submission" date="2021-12" db="EMBL/GenBank/DDBJ databases">
        <authorList>
            <person name="Lv X."/>
        </authorList>
    </citation>
    <scope>NUCLEOTIDE SEQUENCE</scope>
    <source>
        <strain evidence="2">HF2106</strain>
    </source>
</reference>
<gene>
    <name evidence="2" type="ORF">LYY06_02255</name>
</gene>
<dbReference type="Proteomes" id="UP001200307">
    <property type="component" value="Unassembled WGS sequence"/>
</dbReference>
<feature type="transmembrane region" description="Helical" evidence="1">
    <location>
        <begin position="32"/>
        <end position="53"/>
    </location>
</feature>
<feature type="transmembrane region" description="Helical" evidence="1">
    <location>
        <begin position="169"/>
        <end position="188"/>
    </location>
</feature>
<dbReference type="GO" id="GO:0006355">
    <property type="term" value="P:regulation of DNA-templated transcription"/>
    <property type="evidence" value="ECO:0007669"/>
    <property type="project" value="InterPro"/>
</dbReference>
<keyword evidence="1" id="KW-0812">Transmembrane</keyword>
<evidence type="ECO:0000256" key="1">
    <source>
        <dbReference type="SAM" id="Phobius"/>
    </source>
</evidence>
<dbReference type="GO" id="GO:0003677">
    <property type="term" value="F:DNA binding"/>
    <property type="evidence" value="ECO:0007669"/>
    <property type="project" value="InterPro"/>
</dbReference>
<evidence type="ECO:0000313" key="2">
    <source>
        <dbReference type="EMBL" id="MCE4121087.1"/>
    </source>
</evidence>
<feature type="transmembrane region" description="Helical" evidence="1">
    <location>
        <begin position="118"/>
        <end position="138"/>
    </location>
</feature>
<dbReference type="Gene3D" id="1.10.10.10">
    <property type="entry name" value="Winged helix-like DNA-binding domain superfamily/Winged helix DNA-binding domain"/>
    <property type="match status" value="1"/>
</dbReference>
<organism evidence="2 3">
    <name type="scientific">Segatella copri</name>
    <dbReference type="NCBI Taxonomy" id="165179"/>
    <lineage>
        <taxon>Bacteria</taxon>
        <taxon>Pseudomonadati</taxon>
        <taxon>Bacteroidota</taxon>
        <taxon>Bacteroidia</taxon>
        <taxon>Bacteroidales</taxon>
        <taxon>Prevotellaceae</taxon>
        <taxon>Segatella</taxon>
    </lineage>
</organism>
<feature type="transmembrane region" description="Helical" evidence="1">
    <location>
        <begin position="145"/>
        <end position="163"/>
    </location>
</feature>
<feature type="transmembrane region" description="Helical" evidence="1">
    <location>
        <begin position="86"/>
        <end position="106"/>
    </location>
</feature>
<accession>A0AAW4YDS8</accession>
<sequence length="337" mass="38326">MKEKNAKKSKIHQLGFSFLKRESNYLDRQRQAILVCFSVMLSLGILSNILGFSGAFDPFFTVSNIVFLIVVLSSFMAYLFEKIPMVRAIVCIAIATQCFIGADILYSAFMPTLKDNRMVILINMLILSGNMFFSLAAYQARLTRWLVGIAFGVYILSVIVTGDESLMDYFFMMMLILLFISVLSLAVARNGEYLVNANRTLQRDEEELLQVLKINKKQIKAYVALAKERHDVKLTAHLLDLLGEASQKNVIDNVMQYLQTRELSKQNIERVFPELSASEQEICYLILQNRKLSEICTLLNKSESNITTQRANIRKKLGMGSADNLKKVLEKRIAESQ</sequence>
<keyword evidence="1" id="KW-0472">Membrane</keyword>
<dbReference type="InterPro" id="IPR036388">
    <property type="entry name" value="WH-like_DNA-bd_sf"/>
</dbReference>
<protein>
    <recommendedName>
        <fullName evidence="4">LuxR family transcriptional regulator</fullName>
    </recommendedName>
</protein>
<dbReference type="AlphaFoldDB" id="A0AAW4YDS8"/>
<dbReference type="SUPFAM" id="SSF46894">
    <property type="entry name" value="C-terminal effector domain of the bipartite response regulators"/>
    <property type="match status" value="1"/>
</dbReference>
<proteinExistence type="predicted"/>
<dbReference type="RefSeq" id="WP_233338543.1">
    <property type="nucleotide sequence ID" value="NZ_JAJTVO010000003.1"/>
</dbReference>
<dbReference type="EMBL" id="JAJTVO010000003">
    <property type="protein sequence ID" value="MCE4121087.1"/>
    <property type="molecule type" value="Genomic_DNA"/>
</dbReference>
<evidence type="ECO:0008006" key="4">
    <source>
        <dbReference type="Google" id="ProtNLM"/>
    </source>
</evidence>
<feature type="transmembrane region" description="Helical" evidence="1">
    <location>
        <begin position="59"/>
        <end position="79"/>
    </location>
</feature>
<dbReference type="InterPro" id="IPR016032">
    <property type="entry name" value="Sig_transdc_resp-reg_C-effctor"/>
</dbReference>
<keyword evidence="1" id="KW-1133">Transmembrane helix</keyword>
<evidence type="ECO:0000313" key="3">
    <source>
        <dbReference type="Proteomes" id="UP001200307"/>
    </source>
</evidence>
<name>A0AAW4YDS8_9BACT</name>
<comment type="caution">
    <text evidence="2">The sequence shown here is derived from an EMBL/GenBank/DDBJ whole genome shotgun (WGS) entry which is preliminary data.</text>
</comment>